<feature type="region of interest" description="Disordered" evidence="2">
    <location>
        <begin position="80"/>
        <end position="122"/>
    </location>
</feature>
<evidence type="ECO:0000313" key="4">
    <source>
        <dbReference type="Proteomes" id="UP000095280"/>
    </source>
</evidence>
<proteinExistence type="predicted"/>
<dbReference type="WBParaSite" id="maker-unitig_25966-snap-gene-0.2-mRNA-1">
    <property type="protein sequence ID" value="maker-unitig_25966-snap-gene-0.2-mRNA-1"/>
    <property type="gene ID" value="maker-unitig_25966-snap-gene-0.2"/>
</dbReference>
<dbReference type="Proteomes" id="UP000095280">
    <property type="component" value="Unplaced"/>
</dbReference>
<accession>A0A1I8FAW4</accession>
<dbReference type="InterPro" id="IPR036236">
    <property type="entry name" value="Znf_C2H2_sf"/>
</dbReference>
<protein>
    <submittedName>
        <fullName evidence="5">C2H2-type domain-containing protein</fullName>
    </submittedName>
</protein>
<dbReference type="InterPro" id="IPR013087">
    <property type="entry name" value="Znf_C2H2_type"/>
</dbReference>
<reference evidence="5" key="1">
    <citation type="submission" date="2016-11" db="UniProtKB">
        <authorList>
            <consortium name="WormBaseParasite"/>
        </authorList>
    </citation>
    <scope>IDENTIFICATION</scope>
</reference>
<dbReference type="SMART" id="SM00355">
    <property type="entry name" value="ZnF_C2H2"/>
    <property type="match status" value="1"/>
</dbReference>
<evidence type="ECO:0000259" key="3">
    <source>
        <dbReference type="PROSITE" id="PS50157"/>
    </source>
</evidence>
<feature type="domain" description="C2H2-type" evidence="3">
    <location>
        <begin position="67"/>
        <end position="95"/>
    </location>
</feature>
<name>A0A1I8FAW4_9PLAT</name>
<keyword evidence="1" id="KW-0862">Zinc</keyword>
<dbReference type="AlphaFoldDB" id="A0A1I8FAW4"/>
<organism evidence="4 5">
    <name type="scientific">Macrostomum lignano</name>
    <dbReference type="NCBI Taxonomy" id="282301"/>
    <lineage>
        <taxon>Eukaryota</taxon>
        <taxon>Metazoa</taxon>
        <taxon>Spiralia</taxon>
        <taxon>Lophotrochozoa</taxon>
        <taxon>Platyhelminthes</taxon>
        <taxon>Rhabditophora</taxon>
        <taxon>Macrostomorpha</taxon>
        <taxon>Macrostomida</taxon>
        <taxon>Macrostomidae</taxon>
        <taxon>Macrostomum</taxon>
    </lineage>
</organism>
<dbReference type="PROSITE" id="PS50157">
    <property type="entry name" value="ZINC_FINGER_C2H2_2"/>
    <property type="match status" value="1"/>
</dbReference>
<dbReference type="SUPFAM" id="SSF57667">
    <property type="entry name" value="beta-beta-alpha zinc fingers"/>
    <property type="match status" value="1"/>
</dbReference>
<sequence>MKRLQRAEARQQFPDFHKTLLLLRVEADFIQRFFELNNHSASVLLARRLSAPASSAMNSGGGGSPFYHCQLCTKAYSSEKSLNKHMRKKHGIGRDQQQIHRSPSAKPSKASTEETVQSPSKI</sequence>
<dbReference type="Gene3D" id="3.30.160.60">
    <property type="entry name" value="Classic Zinc Finger"/>
    <property type="match status" value="1"/>
</dbReference>
<dbReference type="GO" id="GO:0008270">
    <property type="term" value="F:zinc ion binding"/>
    <property type="evidence" value="ECO:0007669"/>
    <property type="project" value="UniProtKB-KW"/>
</dbReference>
<keyword evidence="1" id="KW-0863">Zinc-finger</keyword>
<evidence type="ECO:0000256" key="1">
    <source>
        <dbReference type="PROSITE-ProRule" id="PRU00042"/>
    </source>
</evidence>
<evidence type="ECO:0000256" key="2">
    <source>
        <dbReference type="SAM" id="MobiDB-lite"/>
    </source>
</evidence>
<keyword evidence="4" id="KW-1185">Reference proteome</keyword>
<keyword evidence="1" id="KW-0479">Metal-binding</keyword>
<dbReference type="PROSITE" id="PS00028">
    <property type="entry name" value="ZINC_FINGER_C2H2_1"/>
    <property type="match status" value="1"/>
</dbReference>
<evidence type="ECO:0000313" key="5">
    <source>
        <dbReference type="WBParaSite" id="maker-unitig_25966-snap-gene-0.2-mRNA-1"/>
    </source>
</evidence>
<feature type="compositionally biased region" description="Polar residues" evidence="2">
    <location>
        <begin position="109"/>
        <end position="122"/>
    </location>
</feature>